<gene>
    <name evidence="1" type="ORF">V8G54_012629</name>
</gene>
<dbReference type="Proteomes" id="UP001374535">
    <property type="component" value="Chromosome 4"/>
</dbReference>
<accession>A0AAQ3S3J2</accession>
<keyword evidence="2" id="KW-1185">Reference proteome</keyword>
<proteinExistence type="predicted"/>
<evidence type="ECO:0000313" key="2">
    <source>
        <dbReference type="Proteomes" id="UP001374535"/>
    </source>
</evidence>
<protein>
    <submittedName>
        <fullName evidence="1">Uncharacterized protein</fullName>
    </submittedName>
</protein>
<dbReference type="AlphaFoldDB" id="A0AAQ3S3J2"/>
<dbReference type="EMBL" id="CP144697">
    <property type="protein sequence ID" value="WVZ15063.1"/>
    <property type="molecule type" value="Genomic_DNA"/>
</dbReference>
<organism evidence="1 2">
    <name type="scientific">Vigna mungo</name>
    <name type="common">Black gram</name>
    <name type="synonym">Phaseolus mungo</name>
    <dbReference type="NCBI Taxonomy" id="3915"/>
    <lineage>
        <taxon>Eukaryota</taxon>
        <taxon>Viridiplantae</taxon>
        <taxon>Streptophyta</taxon>
        <taxon>Embryophyta</taxon>
        <taxon>Tracheophyta</taxon>
        <taxon>Spermatophyta</taxon>
        <taxon>Magnoliopsida</taxon>
        <taxon>eudicotyledons</taxon>
        <taxon>Gunneridae</taxon>
        <taxon>Pentapetalae</taxon>
        <taxon>rosids</taxon>
        <taxon>fabids</taxon>
        <taxon>Fabales</taxon>
        <taxon>Fabaceae</taxon>
        <taxon>Papilionoideae</taxon>
        <taxon>50 kb inversion clade</taxon>
        <taxon>NPAAA clade</taxon>
        <taxon>indigoferoid/millettioid clade</taxon>
        <taxon>Phaseoleae</taxon>
        <taxon>Vigna</taxon>
    </lineage>
</organism>
<name>A0AAQ3S3J2_VIGMU</name>
<feature type="non-terminal residue" evidence="1">
    <location>
        <position position="1"/>
    </location>
</feature>
<reference evidence="1 2" key="1">
    <citation type="journal article" date="2023" name="Life. Sci Alliance">
        <title>Evolutionary insights into 3D genome organization and epigenetic landscape of Vigna mungo.</title>
        <authorList>
            <person name="Junaid A."/>
            <person name="Singh B."/>
            <person name="Bhatia S."/>
        </authorList>
    </citation>
    <scope>NUCLEOTIDE SEQUENCE [LARGE SCALE GENOMIC DNA]</scope>
    <source>
        <strain evidence="1">Urdbean</strain>
    </source>
</reference>
<evidence type="ECO:0000313" key="1">
    <source>
        <dbReference type="EMBL" id="WVZ15063.1"/>
    </source>
</evidence>
<sequence length="103" mass="11315">SFFSGKYVPTSHLYSSIVLGIEKTPKFPFNKILSQISDSHSLLDKPLACTCFHEVEDSLGLPTSTWTLPSQWSSCGCSSPCTLTSTRSSSLKKSSWDPIQLLI</sequence>